<evidence type="ECO:0000313" key="2">
    <source>
        <dbReference type="EMBL" id="KZL15455.1"/>
    </source>
</evidence>
<protein>
    <submittedName>
        <fullName evidence="2">Uncharacterized protein</fullName>
    </submittedName>
</protein>
<reference evidence="2 3" key="1">
    <citation type="journal article" date="2016" name="Front. Microbiol.">
        <title>Comparative Genomic Analysis Reveals a Diverse Repertoire of Genes Involved in Prokaryote-Eukaryote Interactions within the Pseudovibrio Genus.</title>
        <authorList>
            <person name="Romano S."/>
            <person name="Fernandez-Guerra A."/>
            <person name="Reen F.J."/>
            <person name="Glockner F.O."/>
            <person name="Crowley S.P."/>
            <person name="O'Sullivan O."/>
            <person name="Cotter P.D."/>
            <person name="Adams C."/>
            <person name="Dobson A.D."/>
            <person name="O'Gara F."/>
        </authorList>
    </citation>
    <scope>NUCLEOTIDE SEQUENCE [LARGE SCALE GENOMIC DNA]</scope>
    <source>
        <strain evidence="2 3">Ad2</strain>
    </source>
</reference>
<keyword evidence="3" id="KW-1185">Reference proteome</keyword>
<evidence type="ECO:0000256" key="1">
    <source>
        <dbReference type="SAM" id="SignalP"/>
    </source>
</evidence>
<feature type="signal peptide" evidence="1">
    <location>
        <begin position="1"/>
        <end position="20"/>
    </location>
</feature>
<name>A0A165VU98_9HYPH</name>
<proteinExistence type="predicted"/>
<gene>
    <name evidence="2" type="ORF">PsAD2_03602</name>
</gene>
<dbReference type="RefSeq" id="WP_068009062.1">
    <property type="nucleotide sequence ID" value="NZ_LMCB01000073.1"/>
</dbReference>
<dbReference type="Proteomes" id="UP000076577">
    <property type="component" value="Unassembled WGS sequence"/>
</dbReference>
<evidence type="ECO:0000313" key="3">
    <source>
        <dbReference type="Proteomes" id="UP000076577"/>
    </source>
</evidence>
<keyword evidence="1" id="KW-0732">Signal</keyword>
<feature type="chain" id="PRO_5007868203" evidence="1">
    <location>
        <begin position="21"/>
        <end position="115"/>
    </location>
</feature>
<dbReference type="PATRIC" id="fig|989403.3.peg.3894"/>
<comment type="caution">
    <text evidence="2">The sequence shown here is derived from an EMBL/GenBank/DDBJ whole genome shotgun (WGS) entry which is preliminary data.</text>
</comment>
<dbReference type="AlphaFoldDB" id="A0A165VU98"/>
<sequence length="115" mass="12574">MRKIAIVLLGLLCIPAPVLAHIEVSSAEDIDQIGIIRTCKYGLNSVGDTSGVLRLWALQEFGDQTSLIVAEWEDIQTNLRGRIGFLVNYILMGEGGFDSGRVFVTTCGTVFELEN</sequence>
<organism evidence="2 3">
    <name type="scientific">Pseudovibrio axinellae</name>
    <dbReference type="NCBI Taxonomy" id="989403"/>
    <lineage>
        <taxon>Bacteria</taxon>
        <taxon>Pseudomonadati</taxon>
        <taxon>Pseudomonadota</taxon>
        <taxon>Alphaproteobacteria</taxon>
        <taxon>Hyphomicrobiales</taxon>
        <taxon>Stappiaceae</taxon>
        <taxon>Pseudovibrio</taxon>
    </lineage>
</organism>
<dbReference type="EMBL" id="LMCB01000073">
    <property type="protein sequence ID" value="KZL15455.1"/>
    <property type="molecule type" value="Genomic_DNA"/>
</dbReference>
<accession>A0A165VU98</accession>